<feature type="region of interest" description="Disordered" evidence="1">
    <location>
        <begin position="9"/>
        <end position="45"/>
    </location>
</feature>
<dbReference type="OrthoDB" id="2222210at2"/>
<organism evidence="2 3">
    <name type="scientific">Vagococcus acidifermentans</name>
    <dbReference type="NCBI Taxonomy" id="564710"/>
    <lineage>
        <taxon>Bacteria</taxon>
        <taxon>Bacillati</taxon>
        <taxon>Bacillota</taxon>
        <taxon>Bacilli</taxon>
        <taxon>Lactobacillales</taxon>
        <taxon>Enterococcaceae</taxon>
        <taxon>Vagococcus</taxon>
    </lineage>
</organism>
<proteinExistence type="predicted"/>
<name>A0A430B0W0_9ENTE</name>
<evidence type="ECO:0000313" key="2">
    <source>
        <dbReference type="EMBL" id="RSU13954.1"/>
    </source>
</evidence>
<reference evidence="2 3" key="1">
    <citation type="submission" date="2017-05" db="EMBL/GenBank/DDBJ databases">
        <title>Vagococcus spp. assemblies.</title>
        <authorList>
            <person name="Gulvik C.A."/>
        </authorList>
    </citation>
    <scope>NUCLEOTIDE SEQUENCE [LARGE SCALE GENOMIC DNA]</scope>
    <source>
        <strain evidence="2 3">LMG 24798</strain>
    </source>
</reference>
<evidence type="ECO:0000256" key="1">
    <source>
        <dbReference type="SAM" id="MobiDB-lite"/>
    </source>
</evidence>
<keyword evidence="3" id="KW-1185">Reference proteome</keyword>
<comment type="caution">
    <text evidence="2">The sequence shown here is derived from an EMBL/GenBank/DDBJ whole genome shotgun (WGS) entry which is preliminary data.</text>
</comment>
<dbReference type="RefSeq" id="WP_126812422.1">
    <property type="nucleotide sequence ID" value="NZ_NGKC01000002.1"/>
</dbReference>
<dbReference type="EMBL" id="NGKC01000002">
    <property type="protein sequence ID" value="RSU13954.1"/>
    <property type="molecule type" value="Genomic_DNA"/>
</dbReference>
<evidence type="ECO:0000313" key="3">
    <source>
        <dbReference type="Proteomes" id="UP000286773"/>
    </source>
</evidence>
<dbReference type="AlphaFoldDB" id="A0A430B0W0"/>
<gene>
    <name evidence="2" type="ORF">CBF27_03370</name>
</gene>
<accession>A0A430B0W0</accession>
<dbReference type="Proteomes" id="UP000286773">
    <property type="component" value="Unassembled WGS sequence"/>
</dbReference>
<sequence>MSIFTRLFGRKKSTEGPSNHHGPCDVTASDSTATEWEELPEWSQEAMPEKEKELVAVLAASIAAGNQAQTELSVTRIWARNPEFQLVAALSSAVAAFDNPGCQYVIKSIKVKKQEEQYVKKV</sequence>
<protein>
    <submittedName>
        <fullName evidence="2">Uncharacterized protein</fullName>
    </submittedName>
</protein>